<proteinExistence type="predicted"/>
<feature type="region of interest" description="Disordered" evidence="1">
    <location>
        <begin position="588"/>
        <end position="626"/>
    </location>
</feature>
<dbReference type="EMBL" id="BKCJ010007946">
    <property type="protein sequence ID" value="GEU79789.1"/>
    <property type="molecule type" value="Genomic_DNA"/>
</dbReference>
<organism evidence="6">
    <name type="scientific">Tanacetum cinerariifolium</name>
    <name type="common">Dalmatian daisy</name>
    <name type="synonym">Chrysanthemum cinerariifolium</name>
    <dbReference type="NCBI Taxonomy" id="118510"/>
    <lineage>
        <taxon>Eukaryota</taxon>
        <taxon>Viridiplantae</taxon>
        <taxon>Streptophyta</taxon>
        <taxon>Embryophyta</taxon>
        <taxon>Tracheophyta</taxon>
        <taxon>Spermatophyta</taxon>
        <taxon>Magnoliopsida</taxon>
        <taxon>eudicotyledons</taxon>
        <taxon>Gunneridae</taxon>
        <taxon>Pentapetalae</taxon>
        <taxon>asterids</taxon>
        <taxon>campanulids</taxon>
        <taxon>Asterales</taxon>
        <taxon>Asteraceae</taxon>
        <taxon>Asteroideae</taxon>
        <taxon>Anthemideae</taxon>
        <taxon>Anthemidinae</taxon>
        <taxon>Tanacetum</taxon>
    </lineage>
</organism>
<feature type="domain" description="Tf2-1-like SH3-like" evidence="5">
    <location>
        <begin position="1121"/>
        <end position="1155"/>
    </location>
</feature>
<dbReference type="InterPro" id="IPR056924">
    <property type="entry name" value="SH3_Tf2-1"/>
</dbReference>
<evidence type="ECO:0000259" key="3">
    <source>
        <dbReference type="Pfam" id="PF07727"/>
    </source>
</evidence>
<feature type="compositionally biased region" description="Basic and acidic residues" evidence="1">
    <location>
        <begin position="588"/>
        <end position="600"/>
    </location>
</feature>
<dbReference type="InterPro" id="IPR013103">
    <property type="entry name" value="RVT_2"/>
</dbReference>
<evidence type="ECO:0000259" key="5">
    <source>
        <dbReference type="Pfam" id="PF24626"/>
    </source>
</evidence>
<dbReference type="InterPro" id="IPR000477">
    <property type="entry name" value="RT_dom"/>
</dbReference>
<name>A0A6L2N2E0_TANCI</name>
<dbReference type="Pfam" id="PF24626">
    <property type="entry name" value="SH3_Tf2-1"/>
    <property type="match status" value="1"/>
</dbReference>
<dbReference type="PANTHER" id="PTHR45835:SF99">
    <property type="entry name" value="CHROMO DOMAIN-CONTAINING PROTEIN-RELATED"/>
    <property type="match status" value="1"/>
</dbReference>
<evidence type="ECO:0000259" key="4">
    <source>
        <dbReference type="Pfam" id="PF17921"/>
    </source>
</evidence>
<feature type="compositionally biased region" description="Low complexity" evidence="1">
    <location>
        <begin position="601"/>
        <end position="612"/>
    </location>
</feature>
<sequence length="1463" mass="165387">MSDYEDSTITYTIVSSPFGSLSDIRSPGVDGPPVMPEDLYAYVVAAFQAPPSPDYVSGPEHPPSPVYVPKFIQELVYPEFMPTKDDILPTKEESLLAATSPTTESPGYIDDSDHDEDPEEDPKNDPEEDLVDYPVDGGDEGDDEDESSDDDKDDDIDIEGDKEEDDLPDDDEDDDIDIKRGDEKDEYIASADSTAVTLPAVNHAPSTPISLPSDTEISRLTAIPTPPPLPLLLPRPTDPIYNEAPLGYRAARLRCRAERGEIPEADLPLQKRLCTAHTGTYELGESAATTAARLGEPVRDDLYRLEDTVEREEGFTLAAMKVGYGIIDAWDDLVGAIQEIAPTTVEGSIRGRYHAHTASLMEGDASASRTTWAQSMDASDAARSGVITLHTQTQLTAAQGRIQILEATRVPAQLEVPEEAENGTKKNHQSQPATTTTTATTFVTDAQLEALIEQGVAKALAVRDGDRNTNGDDSHVSGTGAGRMERVTRECNYPDFMKCQPLNFKGMKGVVELTQWFEKMENVFHISNCSVENQIKFSTYSSWKPEKKMTDNQCFQELALLCVQMFPEESDKLERYVGGLPDVIHGSAERQAKNKRKFNDTSRNNQSQQQQQSKRKNTNRAYTTRSSEKNLMEDLSLYAISAIIAMMVLVLRNSTSATKLATLLVIVGVQQMSTLLITKGRNATVPAKVCEVGRAGTNPDSNVITGTFLLNNCYAFILFDTGADRSFLSTTFSSQIEITPTTLDHYYDVELANGRIISDRGNETRLNIISCTKTHKYMLKGCHVFLAHITTKEMEDKSEKKRLEDVPIIRDFPKVMPFGLTNTPAVFMDLMNCVCKPYLDKFMIVFIDDILIYSKNKKEHEEDINVILELLKKEELKENVVADALRHKERIKPIRVRSLVMTIGLELPNQMVNAQTEAQKPENIKNEDVGGILSKYSIHPGFNKMYQDMKKLYWLPNIKADITAYVSKCLTCAKVKAKHQRPSGFLVQPKKPKWKWDNITMDFVTKLPKSSLGYDTIWVPMRETDPIEKLARMYLKEALGTSLDMSIAYNPKTNEQSKRTIQTLKDMLRAFGEAQLLVPELIQETTEKIIQIKQRIQAACDRQKSYADLKRKLMEFQIRDRVLEKVGTVFYKLELPQELGGVHNTFYVSNSKTCHVDEPLAVLLDELHFDDKLHFVEELVEIMDWEVRQLKRSRIPLVKVPQDHDVSSAIPCFLFMLFMLCTVLYPFTERHAQPYFFHVLIRQWIYKVKLDEYDDVMKNKARLVAKGYRQKEGIDFEESFALVAQIKAIRIFIANAANYQLADIFAKALPRERFEFLLLRLGMKWIYKVKLDEYDDVIKNKARLVAKGYRQEERIDFEESFALVAQIKAIRIFIANAANYQLADIFAKALPRERFEFLLLRLGMKFAMFHGSGLHDSPDSGKPLRDNMANENVLAYAPTRSDEQILPFAVWVSIGKSNFVLDL</sequence>
<protein>
    <recommendedName>
        <fullName evidence="7">Reverse transcriptase domain-containing protein</fullName>
    </recommendedName>
</protein>
<accession>A0A6L2N2E0</accession>
<dbReference type="Gene3D" id="1.10.340.70">
    <property type="match status" value="1"/>
</dbReference>
<evidence type="ECO:0000259" key="2">
    <source>
        <dbReference type="Pfam" id="PF00078"/>
    </source>
</evidence>
<comment type="caution">
    <text evidence="6">The sequence shown here is derived from an EMBL/GenBank/DDBJ whole genome shotgun (WGS) entry which is preliminary data.</text>
</comment>
<feature type="domain" description="Integrase zinc-binding" evidence="4">
    <location>
        <begin position="937"/>
        <end position="977"/>
    </location>
</feature>
<reference evidence="6" key="1">
    <citation type="journal article" date="2019" name="Sci. Rep.">
        <title>Draft genome of Tanacetum cinerariifolium, the natural source of mosquito coil.</title>
        <authorList>
            <person name="Yamashiro T."/>
            <person name="Shiraishi A."/>
            <person name="Satake H."/>
            <person name="Nakayama K."/>
        </authorList>
    </citation>
    <scope>NUCLEOTIDE SEQUENCE</scope>
</reference>
<evidence type="ECO:0008006" key="7">
    <source>
        <dbReference type="Google" id="ProtNLM"/>
    </source>
</evidence>
<evidence type="ECO:0000313" key="6">
    <source>
        <dbReference type="EMBL" id="GEU79789.1"/>
    </source>
</evidence>
<feature type="domain" description="Reverse transcriptase" evidence="2">
    <location>
        <begin position="814"/>
        <end position="877"/>
    </location>
</feature>
<dbReference type="InterPro" id="IPR043502">
    <property type="entry name" value="DNA/RNA_pol_sf"/>
</dbReference>
<dbReference type="Pfam" id="PF00078">
    <property type="entry name" value="RVT_1"/>
    <property type="match status" value="1"/>
</dbReference>
<feature type="region of interest" description="Disordered" evidence="1">
    <location>
        <begin position="415"/>
        <end position="437"/>
    </location>
</feature>
<dbReference type="SUPFAM" id="SSF56672">
    <property type="entry name" value="DNA/RNA polymerases"/>
    <property type="match status" value="1"/>
</dbReference>
<evidence type="ECO:0000256" key="1">
    <source>
        <dbReference type="SAM" id="MobiDB-lite"/>
    </source>
</evidence>
<dbReference type="Gene3D" id="3.30.70.270">
    <property type="match status" value="1"/>
</dbReference>
<dbReference type="InterPro" id="IPR043128">
    <property type="entry name" value="Rev_trsase/Diguanyl_cyclase"/>
</dbReference>
<dbReference type="PANTHER" id="PTHR45835">
    <property type="entry name" value="YALI0A06105P"/>
    <property type="match status" value="1"/>
</dbReference>
<feature type="region of interest" description="Disordered" evidence="1">
    <location>
        <begin position="87"/>
        <end position="185"/>
    </location>
</feature>
<feature type="compositionally biased region" description="Acidic residues" evidence="1">
    <location>
        <begin position="110"/>
        <end position="176"/>
    </location>
</feature>
<gene>
    <name evidence="6" type="ORF">Tci_051767</name>
</gene>
<feature type="domain" description="Reverse transcriptase Ty1/copia-type" evidence="3">
    <location>
        <begin position="1321"/>
        <end position="1381"/>
    </location>
</feature>
<feature type="domain" description="Reverse transcriptase Ty1/copia-type" evidence="3">
    <location>
        <begin position="1242"/>
        <end position="1300"/>
    </location>
</feature>
<dbReference type="InterPro" id="IPR041588">
    <property type="entry name" value="Integrase_H2C2"/>
</dbReference>
<dbReference type="Pfam" id="PF08284">
    <property type="entry name" value="RVP_2"/>
    <property type="match status" value="1"/>
</dbReference>
<dbReference type="Pfam" id="PF17921">
    <property type="entry name" value="Integrase_H2C2"/>
    <property type="match status" value="1"/>
</dbReference>
<dbReference type="Pfam" id="PF07727">
    <property type="entry name" value="RVT_2"/>
    <property type="match status" value="2"/>
</dbReference>